<dbReference type="Proteomes" id="UP001597216">
    <property type="component" value="Unassembled WGS sequence"/>
</dbReference>
<dbReference type="RefSeq" id="WP_374344024.1">
    <property type="nucleotide sequence ID" value="NZ_JBHTLQ010000025.1"/>
</dbReference>
<name>A0ABW3T2F6_9CAUL</name>
<proteinExistence type="predicted"/>
<protein>
    <submittedName>
        <fullName evidence="1">Uncharacterized protein</fullName>
    </submittedName>
</protein>
<evidence type="ECO:0000313" key="2">
    <source>
        <dbReference type="Proteomes" id="UP001597216"/>
    </source>
</evidence>
<comment type="caution">
    <text evidence="1">The sequence shown here is derived from an EMBL/GenBank/DDBJ whole genome shotgun (WGS) entry which is preliminary data.</text>
</comment>
<evidence type="ECO:0000313" key="1">
    <source>
        <dbReference type="EMBL" id="MFD1191344.1"/>
    </source>
</evidence>
<accession>A0ABW3T2F6</accession>
<dbReference type="EMBL" id="JBHTLQ010000025">
    <property type="protein sequence ID" value="MFD1191344.1"/>
    <property type="molecule type" value="Genomic_DNA"/>
</dbReference>
<organism evidence="1 2">
    <name type="scientific">Phenylobacterium conjunctum</name>
    <dbReference type="NCBI Taxonomy" id="1298959"/>
    <lineage>
        <taxon>Bacteria</taxon>
        <taxon>Pseudomonadati</taxon>
        <taxon>Pseudomonadota</taxon>
        <taxon>Alphaproteobacteria</taxon>
        <taxon>Caulobacterales</taxon>
        <taxon>Caulobacteraceae</taxon>
        <taxon>Phenylobacterium</taxon>
    </lineage>
</organism>
<reference evidence="2" key="1">
    <citation type="journal article" date="2019" name="Int. J. Syst. Evol. Microbiol.">
        <title>The Global Catalogue of Microorganisms (GCM) 10K type strain sequencing project: providing services to taxonomists for standard genome sequencing and annotation.</title>
        <authorList>
            <consortium name="The Broad Institute Genomics Platform"/>
            <consortium name="The Broad Institute Genome Sequencing Center for Infectious Disease"/>
            <person name="Wu L."/>
            <person name="Ma J."/>
        </authorList>
    </citation>
    <scope>NUCLEOTIDE SEQUENCE [LARGE SCALE GENOMIC DNA]</scope>
    <source>
        <strain evidence="2">CCUG 55074</strain>
    </source>
</reference>
<keyword evidence="2" id="KW-1185">Reference proteome</keyword>
<sequence length="112" mass="12223">MSEKLVELAAARGSRLARTPVAHPLSAEIAEALMSLSGEAHRDVVISRIAQNRHRDAKLASPALREEILTTFDAHCQVGEAPGLFRLVFGPGSHRWALTPQARMFLETRGEA</sequence>
<gene>
    <name evidence="1" type="ORF">ACFQ27_12200</name>
</gene>